<sequence>MSSGSGESFLDRLKKKKPVSSGGDEGGGFASRFTQKASQGGAAFSEKFSGAKPSGGFASQKGVQKSRKDTAGFAESVRKKRSDCVYLVRGKDKNRPAWHYVLVDKVKKEMFLAAAKSGSIDVKDYGEILYSGWGEDPPEDIKKKIEEEYS</sequence>
<dbReference type="RefSeq" id="WP_015816190.1">
    <property type="nucleotide sequence ID" value="NC_013009.1"/>
</dbReference>
<accession>C6V4J4</accession>
<dbReference type="HOGENOM" id="CLU_1685864_0_0_5"/>
<evidence type="ECO:0000256" key="1">
    <source>
        <dbReference type="SAM" id="MobiDB-lite"/>
    </source>
</evidence>
<proteinExistence type="predicted"/>
<keyword evidence="3" id="KW-1185">Reference proteome</keyword>
<name>C6V4J4_NEORI</name>
<dbReference type="EMBL" id="CP001431">
    <property type="protein sequence ID" value="ACT69300.1"/>
    <property type="molecule type" value="Genomic_DNA"/>
</dbReference>
<dbReference type="KEGG" id="nri:NRI_0324"/>
<dbReference type="AlphaFoldDB" id="C6V4J4"/>
<feature type="region of interest" description="Disordered" evidence="1">
    <location>
        <begin position="1"/>
        <end position="75"/>
    </location>
</feature>
<gene>
    <name evidence="2" type="ordered locus">NRI_0324</name>
</gene>
<dbReference type="STRING" id="434131.NRI_0324"/>
<evidence type="ECO:0000313" key="2">
    <source>
        <dbReference type="EMBL" id="ACT69300.1"/>
    </source>
</evidence>
<reference evidence="2 3" key="1">
    <citation type="journal article" date="2009" name="Nucleic Acids Res.">
        <title>Analysis of complete genome sequence of Neorickettsia risticii: causative agent of Potomac horse fever.</title>
        <authorList>
            <person name="Lin M."/>
            <person name="Zhang C."/>
            <person name="Gibson K."/>
            <person name="Rikihisa Y."/>
        </authorList>
    </citation>
    <scope>NUCLEOTIDE SEQUENCE [LARGE SCALE GENOMIC DNA]</scope>
    <source>
        <strain evidence="2 3">Illinois</strain>
    </source>
</reference>
<organism evidence="2 3">
    <name type="scientific">Neorickettsia risticii (strain Illinois)</name>
    <dbReference type="NCBI Taxonomy" id="434131"/>
    <lineage>
        <taxon>Bacteria</taxon>
        <taxon>Pseudomonadati</taxon>
        <taxon>Pseudomonadota</taxon>
        <taxon>Alphaproteobacteria</taxon>
        <taxon>Rickettsiales</taxon>
        <taxon>Anaplasmataceae</taxon>
        <taxon>Neorickettsia</taxon>
    </lineage>
</organism>
<dbReference type="Proteomes" id="UP000001627">
    <property type="component" value="Chromosome"/>
</dbReference>
<protein>
    <submittedName>
        <fullName evidence="2">Uncharacterized protein</fullName>
    </submittedName>
</protein>
<evidence type="ECO:0000313" key="3">
    <source>
        <dbReference type="Proteomes" id="UP000001627"/>
    </source>
</evidence>